<dbReference type="PIRSF" id="PIRSF002465">
    <property type="entry name" value="Phsphlp_syn_PlsX"/>
    <property type="match status" value="1"/>
</dbReference>
<dbReference type="UniPathway" id="UPA00085"/>
<keyword evidence="3 10" id="KW-0444">Lipid biosynthesis</keyword>
<dbReference type="HOGENOM" id="CLU_039379_1_1_9"/>
<evidence type="ECO:0000256" key="7">
    <source>
        <dbReference type="ARBA" id="ARBA00023264"/>
    </source>
</evidence>
<comment type="catalytic activity">
    <reaction evidence="1 10">
        <text>a fatty acyl-[ACP] + phosphate = an acyl phosphate + holo-[ACP]</text>
        <dbReference type="Rhea" id="RHEA:42292"/>
        <dbReference type="Rhea" id="RHEA-COMP:9685"/>
        <dbReference type="Rhea" id="RHEA-COMP:14125"/>
        <dbReference type="ChEBI" id="CHEBI:43474"/>
        <dbReference type="ChEBI" id="CHEBI:59918"/>
        <dbReference type="ChEBI" id="CHEBI:64479"/>
        <dbReference type="ChEBI" id="CHEBI:138651"/>
        <dbReference type="EC" id="2.3.1.274"/>
    </reaction>
</comment>
<dbReference type="EC" id="2.3.1.274" evidence="8 10"/>
<evidence type="ECO:0000313" key="12">
    <source>
        <dbReference type="Proteomes" id="UP000010880"/>
    </source>
</evidence>
<evidence type="ECO:0000256" key="4">
    <source>
        <dbReference type="ARBA" id="ARBA00022679"/>
    </source>
</evidence>
<dbReference type="SUPFAM" id="SSF53659">
    <property type="entry name" value="Isocitrate/Isopropylmalate dehydrogenase-like"/>
    <property type="match status" value="1"/>
</dbReference>
<sequence>MKIAIDAMGGDDAPLEVVKGAVQASSDIKGQIILLGLKEKIKTELNKYNYPEDKIEIYHTSQTISMDESPARALRKKKDSSVVVGAKLVKEGRADAFVSAGNTGAVMAAGTLKVGRIQGVKRPAIATVFPGLKGETLVLDVGANADSKPEHLVQQAQMGQIYAKEILHKSNPTVGLLSIGEEAKKGNQLTKETYPKLKELDNINFVGNVEGRDIFTGEYDVILSDGFVGNVVLKTSEGLSSAIFKIIKKEIQASWLSKLGGLLLKPAFNRIKKKMDYTEYGGAPLLGVNGVTIIGHGSSNAKAIANAIKIAEESINVELIDLIKQNINEGTDK</sequence>
<dbReference type="PANTHER" id="PTHR30100:SF1">
    <property type="entry name" value="PHOSPHATE ACYLTRANSFERASE"/>
    <property type="match status" value="1"/>
</dbReference>
<evidence type="ECO:0000256" key="8">
    <source>
        <dbReference type="ARBA" id="ARBA00024069"/>
    </source>
</evidence>
<keyword evidence="4 10" id="KW-0808">Transferase</keyword>
<dbReference type="STRING" id="748449.Halha_1422"/>
<keyword evidence="2 10" id="KW-0963">Cytoplasm</keyword>
<dbReference type="RefSeq" id="WP_015327089.1">
    <property type="nucleotide sequence ID" value="NC_019978.1"/>
</dbReference>
<evidence type="ECO:0000313" key="11">
    <source>
        <dbReference type="EMBL" id="AGB41367.1"/>
    </source>
</evidence>
<dbReference type="InterPro" id="IPR003664">
    <property type="entry name" value="FA_synthesis"/>
</dbReference>
<keyword evidence="7 10" id="KW-1208">Phospholipid metabolism</keyword>
<comment type="pathway">
    <text evidence="10">Lipid metabolism; phospholipid metabolism.</text>
</comment>
<dbReference type="GO" id="GO:0008654">
    <property type="term" value="P:phospholipid biosynthetic process"/>
    <property type="evidence" value="ECO:0007669"/>
    <property type="project" value="UniProtKB-KW"/>
</dbReference>
<evidence type="ECO:0000256" key="9">
    <source>
        <dbReference type="ARBA" id="ARBA00046608"/>
    </source>
</evidence>
<keyword evidence="12" id="KW-1185">Reference proteome</keyword>
<accession>L0K7X7</accession>
<dbReference type="PATRIC" id="fig|748449.3.peg.1376"/>
<dbReference type="Gene3D" id="3.40.718.10">
    <property type="entry name" value="Isopropylmalate Dehydrogenase"/>
    <property type="match status" value="1"/>
</dbReference>
<dbReference type="InterPro" id="IPR012281">
    <property type="entry name" value="Phospholipid_synth_PlsX-like"/>
</dbReference>
<dbReference type="GO" id="GO:0005737">
    <property type="term" value="C:cytoplasm"/>
    <property type="evidence" value="ECO:0007669"/>
    <property type="project" value="UniProtKB-SubCell"/>
</dbReference>
<comment type="function">
    <text evidence="10">Catalyzes the reversible formation of acyl-phosphate (acyl-PO(4)) from acyl-[acyl-carrier-protein] (acyl-ACP). This enzyme utilizes acyl-ACP as fatty acyl donor, but not acyl-CoA.</text>
</comment>
<comment type="subcellular location">
    <subcellularLocation>
        <location evidence="10">Cytoplasm</location>
    </subcellularLocation>
    <text evidence="10">Associated with the membrane possibly through PlsY.</text>
</comment>
<evidence type="ECO:0000256" key="2">
    <source>
        <dbReference type="ARBA" id="ARBA00022490"/>
    </source>
</evidence>
<keyword evidence="6 10" id="KW-0594">Phospholipid biosynthesis</keyword>
<dbReference type="AlphaFoldDB" id="L0K7X7"/>
<dbReference type="EMBL" id="CP003359">
    <property type="protein sequence ID" value="AGB41367.1"/>
    <property type="molecule type" value="Genomic_DNA"/>
</dbReference>
<evidence type="ECO:0000256" key="10">
    <source>
        <dbReference type="HAMAP-Rule" id="MF_00019"/>
    </source>
</evidence>
<comment type="similarity">
    <text evidence="10">Belongs to the PlsX family.</text>
</comment>
<protein>
    <recommendedName>
        <fullName evidence="8 10">Phosphate acyltransferase</fullName>
        <ecNumber evidence="8 10">2.3.1.274</ecNumber>
    </recommendedName>
    <alternativeName>
        <fullName evidence="10">Acyl-ACP phosphotransacylase</fullName>
    </alternativeName>
    <alternativeName>
        <fullName evidence="10">Acyl-[acyl-carrier-protein]--phosphate acyltransferase</fullName>
    </alternativeName>
    <alternativeName>
        <fullName evidence="10">Phosphate-acyl-ACP acyltransferase</fullName>
    </alternativeName>
</protein>
<reference evidence="12" key="1">
    <citation type="submission" date="2012-02" db="EMBL/GenBank/DDBJ databases">
        <title>The complete genome of Halobacteroides halobius DSM 5150.</title>
        <authorList>
            <person name="Lucas S."/>
            <person name="Copeland A."/>
            <person name="Lapidus A."/>
            <person name="Glavina del Rio T."/>
            <person name="Dalin E."/>
            <person name="Tice H."/>
            <person name="Bruce D."/>
            <person name="Goodwin L."/>
            <person name="Pitluck S."/>
            <person name="Peters L."/>
            <person name="Mikhailova N."/>
            <person name="Gu W."/>
            <person name="Kyrpides N."/>
            <person name="Mavromatis K."/>
            <person name="Ivanova N."/>
            <person name="Brettin T."/>
            <person name="Detter J.C."/>
            <person name="Han C."/>
            <person name="Larimer F."/>
            <person name="Land M."/>
            <person name="Hauser L."/>
            <person name="Markowitz V."/>
            <person name="Cheng J.-F."/>
            <person name="Hugenholtz P."/>
            <person name="Woyke T."/>
            <person name="Wu D."/>
            <person name="Tindall B."/>
            <person name="Pomrenke H."/>
            <person name="Brambilla E."/>
            <person name="Klenk H.-P."/>
            <person name="Eisen J.A."/>
        </authorList>
    </citation>
    <scope>NUCLEOTIDE SEQUENCE [LARGE SCALE GENOMIC DNA]</scope>
    <source>
        <strain evidence="12">ATCC 35273 / DSM 5150 / MD-1</strain>
    </source>
</reference>
<dbReference type="KEGG" id="hhl:Halha_1422"/>
<dbReference type="Pfam" id="PF02504">
    <property type="entry name" value="FA_synthesis"/>
    <property type="match status" value="1"/>
</dbReference>
<dbReference type="OrthoDB" id="9806408at2"/>
<dbReference type="NCBIfam" id="TIGR00182">
    <property type="entry name" value="plsX"/>
    <property type="match status" value="1"/>
</dbReference>
<dbReference type="GO" id="GO:0006633">
    <property type="term" value="P:fatty acid biosynthetic process"/>
    <property type="evidence" value="ECO:0007669"/>
    <property type="project" value="UniProtKB-UniRule"/>
</dbReference>
<gene>
    <name evidence="10" type="primary">plsX</name>
    <name evidence="11" type="ordered locus">Halha_1422</name>
</gene>
<dbReference type="GO" id="GO:0043811">
    <property type="term" value="F:phosphate:acyl-[acyl carrier protein] acyltransferase activity"/>
    <property type="evidence" value="ECO:0007669"/>
    <property type="project" value="UniProtKB-UniRule"/>
</dbReference>
<organism evidence="11 12">
    <name type="scientific">Halobacteroides halobius (strain ATCC 35273 / DSM 5150 / MD-1)</name>
    <dbReference type="NCBI Taxonomy" id="748449"/>
    <lineage>
        <taxon>Bacteria</taxon>
        <taxon>Bacillati</taxon>
        <taxon>Bacillota</taxon>
        <taxon>Clostridia</taxon>
        <taxon>Halanaerobiales</taxon>
        <taxon>Halobacteroidaceae</taxon>
        <taxon>Halobacteroides</taxon>
    </lineage>
</organism>
<dbReference type="eggNOG" id="COG0416">
    <property type="taxonomic scope" value="Bacteria"/>
</dbReference>
<proteinExistence type="inferred from homology"/>
<dbReference type="PANTHER" id="PTHR30100">
    <property type="entry name" value="FATTY ACID/PHOSPHOLIPID SYNTHESIS PROTEIN PLSX"/>
    <property type="match status" value="1"/>
</dbReference>
<comment type="subunit">
    <text evidence="9 10">Homodimer. Probably interacts with PlsY.</text>
</comment>
<keyword evidence="5 10" id="KW-0443">Lipid metabolism</keyword>
<evidence type="ECO:0000256" key="1">
    <source>
        <dbReference type="ARBA" id="ARBA00001232"/>
    </source>
</evidence>
<name>L0K7X7_HALHC</name>
<evidence type="ECO:0000256" key="5">
    <source>
        <dbReference type="ARBA" id="ARBA00023098"/>
    </source>
</evidence>
<evidence type="ECO:0000256" key="6">
    <source>
        <dbReference type="ARBA" id="ARBA00023209"/>
    </source>
</evidence>
<evidence type="ECO:0000256" key="3">
    <source>
        <dbReference type="ARBA" id="ARBA00022516"/>
    </source>
</evidence>
<dbReference type="Proteomes" id="UP000010880">
    <property type="component" value="Chromosome"/>
</dbReference>
<dbReference type="HAMAP" id="MF_00019">
    <property type="entry name" value="PlsX"/>
    <property type="match status" value="1"/>
</dbReference>